<evidence type="ECO:0000256" key="3">
    <source>
        <dbReference type="ARBA" id="ARBA00022475"/>
    </source>
</evidence>
<dbReference type="GO" id="GO:0005886">
    <property type="term" value="C:plasma membrane"/>
    <property type="evidence" value="ECO:0007669"/>
    <property type="project" value="UniProtKB-SubCell"/>
</dbReference>
<dbReference type="InterPro" id="IPR002758">
    <property type="entry name" value="Cation_antiport_E"/>
</dbReference>
<feature type="region of interest" description="Disordered" evidence="7">
    <location>
        <begin position="123"/>
        <end position="145"/>
    </location>
</feature>
<feature type="transmembrane region" description="Helical" evidence="8">
    <location>
        <begin position="12"/>
        <end position="34"/>
    </location>
</feature>
<dbReference type="EMBL" id="QYZP01000002">
    <property type="protein sequence ID" value="RJN31841.1"/>
    <property type="molecule type" value="Genomic_DNA"/>
</dbReference>
<evidence type="ECO:0000256" key="4">
    <source>
        <dbReference type="ARBA" id="ARBA00022692"/>
    </source>
</evidence>
<comment type="subcellular location">
    <subcellularLocation>
        <location evidence="1">Cell membrane</location>
        <topology evidence="1">Multi-pass membrane protein</topology>
    </subcellularLocation>
</comment>
<accession>A0A3A4F299</accession>
<evidence type="ECO:0000256" key="8">
    <source>
        <dbReference type="SAM" id="Phobius"/>
    </source>
</evidence>
<keyword evidence="10" id="KW-1185">Reference proteome</keyword>
<dbReference type="Proteomes" id="UP000266615">
    <property type="component" value="Unassembled WGS sequence"/>
</dbReference>
<dbReference type="OrthoDB" id="3837866at2"/>
<dbReference type="Pfam" id="PF01899">
    <property type="entry name" value="MNHE"/>
    <property type="match status" value="1"/>
</dbReference>
<gene>
    <name evidence="9" type="ORF">D3250_06900</name>
</gene>
<name>A0A3A4F299_9MICC</name>
<evidence type="ECO:0000256" key="5">
    <source>
        <dbReference type="ARBA" id="ARBA00022989"/>
    </source>
</evidence>
<proteinExistence type="inferred from homology"/>
<evidence type="ECO:0000256" key="2">
    <source>
        <dbReference type="ARBA" id="ARBA00006228"/>
    </source>
</evidence>
<keyword evidence="4 8" id="KW-0812">Transmembrane</keyword>
<evidence type="ECO:0000256" key="7">
    <source>
        <dbReference type="SAM" id="MobiDB-lite"/>
    </source>
</evidence>
<evidence type="ECO:0008006" key="11">
    <source>
        <dbReference type="Google" id="ProtNLM"/>
    </source>
</evidence>
<sequence>MSTASSLTSWPWRMLSFLVWYAKAFVLANVYVTLDVLRPKKRMKMAPAIIAVPAASRSDTEWTLISCLITLTPGTLTLSISREHQILYVHGMFVDSRESLVGEIQEMEDRMLRALRRSPGDLRRPIQVPDVEPVEEPPGGELGDF</sequence>
<protein>
    <recommendedName>
        <fullName evidence="11">Sodium:proton antiporter</fullName>
    </recommendedName>
</protein>
<evidence type="ECO:0000256" key="1">
    <source>
        <dbReference type="ARBA" id="ARBA00004651"/>
    </source>
</evidence>
<dbReference type="PANTHER" id="PTHR34584">
    <property type="entry name" value="NA(+)/H(+) ANTIPORTER SUBUNIT E1"/>
    <property type="match status" value="1"/>
</dbReference>
<dbReference type="PANTHER" id="PTHR34584:SF1">
    <property type="entry name" value="NA(+)_H(+) ANTIPORTER SUBUNIT E1"/>
    <property type="match status" value="1"/>
</dbReference>
<comment type="similarity">
    <text evidence="2">Belongs to the CPA3 antiporters (TC 2.A.63) subunit E family.</text>
</comment>
<comment type="caution">
    <text evidence="9">The sequence shown here is derived from an EMBL/GenBank/DDBJ whole genome shotgun (WGS) entry which is preliminary data.</text>
</comment>
<evidence type="ECO:0000313" key="10">
    <source>
        <dbReference type="Proteomes" id="UP000266615"/>
    </source>
</evidence>
<reference evidence="9 10" key="1">
    <citation type="submission" date="2018-09" db="EMBL/GenBank/DDBJ databases">
        <title>Nesterenkonia natronophila sp. nov., an alkaliphilic actinobacteriume isolated from a soda lake, and emended description of the genus Nesterenkonia.</title>
        <authorList>
            <person name="Menes R.J."/>
            <person name="Iriarte A."/>
        </authorList>
    </citation>
    <scope>NUCLEOTIDE SEQUENCE [LARGE SCALE GENOMIC DNA]</scope>
    <source>
        <strain evidence="9 10">M8</strain>
    </source>
</reference>
<dbReference type="GO" id="GO:0008324">
    <property type="term" value="F:monoatomic cation transmembrane transporter activity"/>
    <property type="evidence" value="ECO:0007669"/>
    <property type="project" value="InterPro"/>
</dbReference>
<organism evidence="9 10">
    <name type="scientific">Nesterenkonia natronophila</name>
    <dbReference type="NCBI Taxonomy" id="2174932"/>
    <lineage>
        <taxon>Bacteria</taxon>
        <taxon>Bacillati</taxon>
        <taxon>Actinomycetota</taxon>
        <taxon>Actinomycetes</taxon>
        <taxon>Micrococcales</taxon>
        <taxon>Micrococcaceae</taxon>
        <taxon>Nesterenkonia</taxon>
    </lineage>
</organism>
<dbReference type="RefSeq" id="WP_119902627.1">
    <property type="nucleotide sequence ID" value="NZ_QYZP01000002.1"/>
</dbReference>
<evidence type="ECO:0000256" key="6">
    <source>
        <dbReference type="ARBA" id="ARBA00023136"/>
    </source>
</evidence>
<keyword evidence="6 8" id="KW-0472">Membrane</keyword>
<evidence type="ECO:0000313" key="9">
    <source>
        <dbReference type="EMBL" id="RJN31841.1"/>
    </source>
</evidence>
<keyword evidence="3" id="KW-1003">Cell membrane</keyword>
<dbReference type="AlphaFoldDB" id="A0A3A4F299"/>
<keyword evidence="5 8" id="KW-1133">Transmembrane helix</keyword>